<evidence type="ECO:0000256" key="2">
    <source>
        <dbReference type="ARBA" id="ARBA00022737"/>
    </source>
</evidence>
<organism evidence="6 7">
    <name type="scientific">Pelomonas aquatica</name>
    <dbReference type="NCBI Taxonomy" id="431058"/>
    <lineage>
        <taxon>Bacteria</taxon>
        <taxon>Pseudomonadati</taxon>
        <taxon>Pseudomonadota</taxon>
        <taxon>Betaproteobacteria</taxon>
        <taxon>Burkholderiales</taxon>
        <taxon>Sphaerotilaceae</taxon>
        <taxon>Roseateles</taxon>
    </lineage>
</organism>
<keyword evidence="2" id="KW-0677">Repeat</keyword>
<feature type="domain" description="SIS" evidence="5">
    <location>
        <begin position="49"/>
        <end position="198"/>
    </location>
</feature>
<name>A0A9X4LJ35_9BURK</name>
<comment type="caution">
    <text evidence="6">The sequence shown here is derived from an EMBL/GenBank/DDBJ whole genome shotgun (WGS) entry which is preliminary data.</text>
</comment>
<dbReference type="InterPro" id="IPR035464">
    <property type="entry name" value="SIS_AgaS"/>
</dbReference>
<dbReference type="PROSITE" id="PS51464">
    <property type="entry name" value="SIS"/>
    <property type="match status" value="2"/>
</dbReference>
<feature type="domain" description="SIS" evidence="5">
    <location>
        <begin position="220"/>
        <end position="370"/>
    </location>
</feature>
<dbReference type="GO" id="GO:0016787">
    <property type="term" value="F:hydrolase activity"/>
    <property type="evidence" value="ECO:0007669"/>
    <property type="project" value="UniProtKB-KW"/>
</dbReference>
<dbReference type="PANTHER" id="PTHR32502:SF3">
    <property type="entry name" value="D-GALACTOSAMINE-6-PHOSPHATE DEAMINASE AGAS-RELATED"/>
    <property type="match status" value="1"/>
</dbReference>
<dbReference type="InterPro" id="IPR035466">
    <property type="entry name" value="GlmS/AgaS_SIS"/>
</dbReference>
<dbReference type="RefSeq" id="WP_268147961.1">
    <property type="nucleotide sequence ID" value="NZ_JAPPUW010000003.1"/>
</dbReference>
<accession>A0A9X4LJ35</accession>
<dbReference type="Gene3D" id="3.40.50.10490">
    <property type="entry name" value="Glucose-6-phosphate isomerase like protein, domain 1"/>
    <property type="match status" value="2"/>
</dbReference>
<dbReference type="GO" id="GO:0009401">
    <property type="term" value="P:phosphoenolpyruvate-dependent sugar phosphotransferase system"/>
    <property type="evidence" value="ECO:0007669"/>
    <property type="project" value="TreeGrafter"/>
</dbReference>
<dbReference type="CDD" id="cd05010">
    <property type="entry name" value="SIS_AgaS_like"/>
    <property type="match status" value="1"/>
</dbReference>
<keyword evidence="7" id="KW-1185">Reference proteome</keyword>
<evidence type="ECO:0000256" key="4">
    <source>
        <dbReference type="ARBA" id="ARBA00029292"/>
    </source>
</evidence>
<comment type="catalytic activity">
    <reaction evidence="4">
        <text>D-galactosamine 6-phosphate + H2O = D-tagatopyranose 1-phosphate + NH4(+)</text>
        <dbReference type="Rhea" id="RHEA:47680"/>
        <dbReference type="ChEBI" id="CHEBI:15377"/>
        <dbReference type="ChEBI" id="CHEBI:28938"/>
        <dbReference type="ChEBI" id="CHEBI:71674"/>
        <dbReference type="ChEBI" id="CHEBI:138150"/>
    </reaction>
</comment>
<evidence type="ECO:0000256" key="1">
    <source>
        <dbReference type="ARBA" id="ARBA00007748"/>
    </source>
</evidence>
<dbReference type="InterPro" id="IPR046348">
    <property type="entry name" value="SIS_dom_sf"/>
</dbReference>
<evidence type="ECO:0000259" key="5">
    <source>
        <dbReference type="PROSITE" id="PS51464"/>
    </source>
</evidence>
<comment type="similarity">
    <text evidence="1">Belongs to the SIS family. AgaS subfamily.</text>
</comment>
<dbReference type="PANTHER" id="PTHR32502">
    <property type="entry name" value="N-ACETYLGALACTOSAMINE PERMEASE II COMPONENT-RELATED"/>
    <property type="match status" value="1"/>
</dbReference>
<evidence type="ECO:0000256" key="3">
    <source>
        <dbReference type="ARBA" id="ARBA00022801"/>
    </source>
</evidence>
<protein>
    <submittedName>
        <fullName evidence="6">SIS domain-containing protein</fullName>
    </submittedName>
</protein>
<dbReference type="Proteomes" id="UP001152766">
    <property type="component" value="Unassembled WGS sequence"/>
</dbReference>
<evidence type="ECO:0000313" key="7">
    <source>
        <dbReference type="Proteomes" id="UP001152766"/>
    </source>
</evidence>
<dbReference type="EMBL" id="SGUG01000017">
    <property type="protein sequence ID" value="MDG0863372.1"/>
    <property type="molecule type" value="Genomic_DNA"/>
</dbReference>
<reference evidence="6" key="1">
    <citation type="submission" date="2019-02" db="EMBL/GenBank/DDBJ databases">
        <title>Draft genome of the type strain Pelomonas aquatica CCUG 52575T.</title>
        <authorList>
            <person name="Gomila M."/>
            <person name="Lalucat J."/>
        </authorList>
    </citation>
    <scope>NUCLEOTIDE SEQUENCE</scope>
    <source>
        <strain evidence="6">CCUG 52575</strain>
    </source>
</reference>
<dbReference type="SUPFAM" id="SSF53697">
    <property type="entry name" value="SIS domain"/>
    <property type="match status" value="1"/>
</dbReference>
<dbReference type="GO" id="GO:1901135">
    <property type="term" value="P:carbohydrate derivative metabolic process"/>
    <property type="evidence" value="ECO:0007669"/>
    <property type="project" value="InterPro"/>
</dbReference>
<dbReference type="InterPro" id="IPR001347">
    <property type="entry name" value="SIS_dom"/>
</dbReference>
<gene>
    <name evidence="6" type="ORF">EXJ73_12935</name>
</gene>
<sequence length="391" mass="41957">MTSLLHRERHDWQRLGGLHTAEEIEHQPALWRALATALEAQQPRIDAFLGDWLRQPGHLVILTGAGSSAYIGEMAADSLNAAWPAEVRAVASTSLLTHPELYLTRGQPTLLVSFARSGNSPESLATVELLRASVDAPRFLNITCNAEGELLSGSAGRADTLNLLMPEGSCDRGFAMTSSLTTMLLAALAVLGAGAWPERLGRIRSLAGLADTALAAWAAPVQALAQADVRRIVYLGSGAQEALAREAALKVLELTSGRVMAVANTPLGFRHGPKSMLDEHSLVLVLRSRGSVARRYEHDLVQELRADGIAARVLTLGPEDEAEHLPAFLPVPPLPQDGLDDSWLTPLWLIAAQLLALNKSVALGLTPDNPFPDGRVNRVVQGVTIHNHDPR</sequence>
<dbReference type="GO" id="GO:0097367">
    <property type="term" value="F:carbohydrate derivative binding"/>
    <property type="evidence" value="ECO:0007669"/>
    <property type="project" value="InterPro"/>
</dbReference>
<dbReference type="GO" id="GO:0005886">
    <property type="term" value="C:plasma membrane"/>
    <property type="evidence" value="ECO:0007669"/>
    <property type="project" value="TreeGrafter"/>
</dbReference>
<proteinExistence type="inferred from homology"/>
<dbReference type="CDD" id="cd05008">
    <property type="entry name" value="SIS_GlmS_GlmD_1"/>
    <property type="match status" value="1"/>
</dbReference>
<dbReference type="InterPro" id="IPR050303">
    <property type="entry name" value="GatZ_KbaZ_carbometab"/>
</dbReference>
<evidence type="ECO:0000313" key="6">
    <source>
        <dbReference type="EMBL" id="MDG0863372.1"/>
    </source>
</evidence>
<dbReference type="Pfam" id="PF01380">
    <property type="entry name" value="SIS"/>
    <property type="match status" value="1"/>
</dbReference>
<keyword evidence="3" id="KW-0378">Hydrolase</keyword>
<dbReference type="AlphaFoldDB" id="A0A9X4LJ35"/>